<dbReference type="GO" id="GO:0006508">
    <property type="term" value="P:proteolysis"/>
    <property type="evidence" value="ECO:0007669"/>
    <property type="project" value="InterPro"/>
</dbReference>
<gene>
    <name evidence="2" type="ORF">M8C21_014634</name>
</gene>
<keyword evidence="3" id="KW-1185">Reference proteome</keyword>
<comment type="caution">
    <text evidence="2">The sequence shown here is derived from an EMBL/GenBank/DDBJ whole genome shotgun (WGS) entry which is preliminary data.</text>
</comment>
<dbReference type="SUPFAM" id="SSF53474">
    <property type="entry name" value="alpha/beta-Hydrolases"/>
    <property type="match status" value="1"/>
</dbReference>
<evidence type="ECO:0000313" key="2">
    <source>
        <dbReference type="EMBL" id="KAI7725238.1"/>
    </source>
</evidence>
<name>A0AAD5BKX7_AMBAR</name>
<comment type="similarity">
    <text evidence="1">Belongs to the peptidase S10 family.</text>
</comment>
<dbReference type="InterPro" id="IPR029058">
    <property type="entry name" value="AB_hydrolase_fold"/>
</dbReference>
<dbReference type="EMBL" id="JAMZMK010011991">
    <property type="protein sequence ID" value="KAI7725238.1"/>
    <property type="molecule type" value="Genomic_DNA"/>
</dbReference>
<evidence type="ECO:0000313" key="3">
    <source>
        <dbReference type="Proteomes" id="UP001206925"/>
    </source>
</evidence>
<dbReference type="AlphaFoldDB" id="A0AAD5BKX7"/>
<evidence type="ECO:0000256" key="1">
    <source>
        <dbReference type="ARBA" id="ARBA00009431"/>
    </source>
</evidence>
<dbReference type="Proteomes" id="UP001206925">
    <property type="component" value="Unassembled WGS sequence"/>
</dbReference>
<proteinExistence type="inferred from homology"/>
<reference evidence="2" key="1">
    <citation type="submission" date="2022-06" db="EMBL/GenBank/DDBJ databases">
        <title>Uncovering the hologenomic basis of an extraordinary plant invasion.</title>
        <authorList>
            <person name="Bieker V.C."/>
            <person name="Martin M.D."/>
            <person name="Gilbert T."/>
            <person name="Hodgins K."/>
            <person name="Battlay P."/>
            <person name="Petersen B."/>
            <person name="Wilson J."/>
        </authorList>
    </citation>
    <scope>NUCLEOTIDE SEQUENCE</scope>
    <source>
        <strain evidence="2">AA19_3_7</strain>
        <tissue evidence="2">Leaf</tissue>
    </source>
</reference>
<dbReference type="GO" id="GO:0004185">
    <property type="term" value="F:serine-type carboxypeptidase activity"/>
    <property type="evidence" value="ECO:0007669"/>
    <property type="project" value="InterPro"/>
</dbReference>
<accession>A0AAD5BKX7</accession>
<dbReference type="Gene3D" id="3.40.50.1820">
    <property type="entry name" value="alpha/beta hydrolase"/>
    <property type="match status" value="1"/>
</dbReference>
<dbReference type="Pfam" id="PF00450">
    <property type="entry name" value="Peptidase_S10"/>
    <property type="match status" value="1"/>
</dbReference>
<organism evidence="2 3">
    <name type="scientific">Ambrosia artemisiifolia</name>
    <name type="common">Common ragweed</name>
    <dbReference type="NCBI Taxonomy" id="4212"/>
    <lineage>
        <taxon>Eukaryota</taxon>
        <taxon>Viridiplantae</taxon>
        <taxon>Streptophyta</taxon>
        <taxon>Embryophyta</taxon>
        <taxon>Tracheophyta</taxon>
        <taxon>Spermatophyta</taxon>
        <taxon>Magnoliopsida</taxon>
        <taxon>eudicotyledons</taxon>
        <taxon>Gunneridae</taxon>
        <taxon>Pentapetalae</taxon>
        <taxon>asterids</taxon>
        <taxon>campanulids</taxon>
        <taxon>Asterales</taxon>
        <taxon>Asteraceae</taxon>
        <taxon>Asteroideae</taxon>
        <taxon>Heliantheae alliance</taxon>
        <taxon>Heliantheae</taxon>
        <taxon>Ambrosia</taxon>
    </lineage>
</organism>
<dbReference type="InterPro" id="IPR001563">
    <property type="entry name" value="Peptidase_S10"/>
</dbReference>
<sequence>MDHPKFLKNPLYIRGVSYSGLIAPIITMRVYEGNERGDQPTLNIQVIKQSNHIYKL</sequence>
<protein>
    <submittedName>
        <fullName evidence="2">Uncharacterized protein</fullName>
    </submittedName>
</protein>